<dbReference type="InterPro" id="IPR016035">
    <property type="entry name" value="Acyl_Trfase/lysoPLipase"/>
</dbReference>
<dbReference type="EMBL" id="VOSL01000100">
    <property type="protein sequence ID" value="TXD33073.1"/>
    <property type="molecule type" value="Genomic_DNA"/>
</dbReference>
<feature type="active site" description="Proton acceptor" evidence="4">
    <location>
        <position position="357"/>
    </location>
</feature>
<evidence type="ECO:0000256" key="3">
    <source>
        <dbReference type="ARBA" id="ARBA00023098"/>
    </source>
</evidence>
<dbReference type="OrthoDB" id="7053183at2"/>
<evidence type="ECO:0000256" key="2">
    <source>
        <dbReference type="ARBA" id="ARBA00022963"/>
    </source>
</evidence>
<keyword evidence="2 4" id="KW-0442">Lipid degradation</keyword>
<accession>A0A5C6X8G4</accession>
<keyword evidence="3 4" id="KW-0443">Lipid metabolism</keyword>
<dbReference type="PANTHER" id="PTHR14226:SF78">
    <property type="entry name" value="SLR0060 PROTEIN"/>
    <property type="match status" value="1"/>
</dbReference>
<dbReference type="AlphaFoldDB" id="A0A5C6X8G4"/>
<dbReference type="Pfam" id="PF01734">
    <property type="entry name" value="Patatin"/>
    <property type="match status" value="1"/>
</dbReference>
<reference evidence="6 7" key="1">
    <citation type="submission" date="2019-08" db="EMBL/GenBank/DDBJ databases">
        <title>Bradymonadales sp. TMQ2.</title>
        <authorList>
            <person name="Liang Q."/>
        </authorList>
    </citation>
    <scope>NUCLEOTIDE SEQUENCE [LARGE SCALE GENOMIC DNA]</scope>
    <source>
        <strain evidence="6 7">TMQ2</strain>
    </source>
</reference>
<evidence type="ECO:0000259" key="5">
    <source>
        <dbReference type="PROSITE" id="PS51635"/>
    </source>
</evidence>
<feature type="short sequence motif" description="GXSXG" evidence="4">
    <location>
        <begin position="165"/>
        <end position="169"/>
    </location>
</feature>
<dbReference type="PANTHER" id="PTHR14226">
    <property type="entry name" value="NEUROPATHY TARGET ESTERASE/SWISS CHEESE D.MELANOGASTER"/>
    <property type="match status" value="1"/>
</dbReference>
<dbReference type="InterPro" id="IPR050301">
    <property type="entry name" value="NTE"/>
</dbReference>
<feature type="active site" description="Nucleophile" evidence="4">
    <location>
        <position position="167"/>
    </location>
</feature>
<gene>
    <name evidence="6" type="ORF">FRC96_16175</name>
</gene>
<dbReference type="SUPFAM" id="SSF52151">
    <property type="entry name" value="FabD/lysophospholipase-like"/>
    <property type="match status" value="1"/>
</dbReference>
<name>A0A5C6X8G4_9DELT</name>
<evidence type="ECO:0000313" key="6">
    <source>
        <dbReference type="EMBL" id="TXD33073.1"/>
    </source>
</evidence>
<evidence type="ECO:0000256" key="1">
    <source>
        <dbReference type="ARBA" id="ARBA00022801"/>
    </source>
</evidence>
<feature type="short sequence motif" description="DGA/G" evidence="4">
    <location>
        <begin position="357"/>
        <end position="359"/>
    </location>
</feature>
<evidence type="ECO:0000256" key="4">
    <source>
        <dbReference type="PROSITE-ProRule" id="PRU01161"/>
    </source>
</evidence>
<dbReference type="PROSITE" id="PS51635">
    <property type="entry name" value="PNPLA"/>
    <property type="match status" value="1"/>
</dbReference>
<feature type="domain" description="PNPLA" evidence="5">
    <location>
        <begin position="134"/>
        <end position="370"/>
    </location>
</feature>
<keyword evidence="1 4" id="KW-0378">Hydrolase</keyword>
<dbReference type="Proteomes" id="UP000321046">
    <property type="component" value="Unassembled WGS sequence"/>
</dbReference>
<feature type="short sequence motif" description="GXGXXG" evidence="4">
    <location>
        <begin position="138"/>
        <end position="143"/>
    </location>
</feature>
<dbReference type="GO" id="GO:0016787">
    <property type="term" value="F:hydrolase activity"/>
    <property type="evidence" value="ECO:0007669"/>
    <property type="project" value="UniProtKB-UniRule"/>
</dbReference>
<sequence>MSRYGRHFVRVRELKDFEQRFIRLIVDQPNVLHVRHQALFRYAAALGQMNLFRTPVGNDISLSEDVDALRRWLVESLVPLLPETGEVRVDGLREIAPVVAMRVEQTRSQLLTRHASTFGAEHLDAELRQKRLVLVLGGGGGAGLVHLGTFAMLKELGITPELIVGSSMGSLLGLVRAIDRSYDPVSVALAMPKNLDYNTLFRPFTGYSRFGFPGAFHLNIMRLAREMFQELLGSGMPRFDDLPIKLEIVATGVRKGFHFDDREYEQSGEEGMTPLALRRKLKLFFGAVRQLSKNPRLLTQVVFGAEPGTEHFPVIEAAGFSCSVPGLLHFDVFHDDPETIGPLESVFARHQLLRLCDGGVVNNVPSKVAWESVQRGSVGSRNAQILSFDAFAPLSTGRNLIWIPIQQIARPAVVANMPYASFHKTFRTPPSPLQIIVNSYSKLKRIIEGAREELEADVPYIRESMRELPPYGTWEIG</sequence>
<dbReference type="Gene3D" id="3.40.1090.10">
    <property type="entry name" value="Cytosolic phospholipase A2 catalytic domain"/>
    <property type="match status" value="2"/>
</dbReference>
<organism evidence="6 7">
    <name type="scientific">Lujinxingia vulgaris</name>
    <dbReference type="NCBI Taxonomy" id="2600176"/>
    <lineage>
        <taxon>Bacteria</taxon>
        <taxon>Deltaproteobacteria</taxon>
        <taxon>Bradymonadales</taxon>
        <taxon>Lujinxingiaceae</taxon>
        <taxon>Lujinxingia</taxon>
    </lineage>
</organism>
<dbReference type="GO" id="GO:0016042">
    <property type="term" value="P:lipid catabolic process"/>
    <property type="evidence" value="ECO:0007669"/>
    <property type="project" value="UniProtKB-UniRule"/>
</dbReference>
<evidence type="ECO:0000313" key="7">
    <source>
        <dbReference type="Proteomes" id="UP000321046"/>
    </source>
</evidence>
<protein>
    <recommendedName>
        <fullName evidence="5">PNPLA domain-containing protein</fullName>
    </recommendedName>
</protein>
<comment type="caution">
    <text evidence="6">The sequence shown here is derived from an EMBL/GenBank/DDBJ whole genome shotgun (WGS) entry which is preliminary data.</text>
</comment>
<proteinExistence type="predicted"/>
<dbReference type="InterPro" id="IPR002641">
    <property type="entry name" value="PNPLA_dom"/>
</dbReference>
<dbReference type="RefSeq" id="WP_146975949.1">
    <property type="nucleotide sequence ID" value="NZ_VOSL01000100.1"/>
</dbReference>